<dbReference type="STRING" id="1399419.A5906_11905"/>
<protein>
    <submittedName>
        <fullName evidence="1">Uncharacterized protein DUF4262</fullName>
    </submittedName>
</protein>
<accession>A0A560JT00</accession>
<evidence type="ECO:0000313" key="1">
    <source>
        <dbReference type="EMBL" id="TWB74208.1"/>
    </source>
</evidence>
<keyword evidence="2" id="KW-1185">Reference proteome</keyword>
<evidence type="ECO:0000313" key="2">
    <source>
        <dbReference type="Proteomes" id="UP000315914"/>
    </source>
</evidence>
<dbReference type="AlphaFoldDB" id="A0A560JT00"/>
<dbReference type="Proteomes" id="UP000315914">
    <property type="component" value="Unassembled WGS sequence"/>
</dbReference>
<gene>
    <name evidence="1" type="ORF">FBZ95_105459</name>
</gene>
<dbReference type="Pfam" id="PF14081">
    <property type="entry name" value="DUF4262"/>
    <property type="match status" value="1"/>
</dbReference>
<reference evidence="1 2" key="1">
    <citation type="submission" date="2019-06" db="EMBL/GenBank/DDBJ databases">
        <title>Genomic Encyclopedia of Type Strains, Phase IV (KMG-V): Genome sequencing to study the core and pangenomes of soil and plant-associated prokaryotes.</title>
        <authorList>
            <person name="Whitman W."/>
        </authorList>
    </citation>
    <scope>NUCLEOTIDE SEQUENCE [LARGE SCALE GENOMIC DNA]</scope>
    <source>
        <strain evidence="1 2">BR 10556</strain>
    </source>
</reference>
<dbReference type="OrthoDB" id="9793188at2"/>
<sequence length="161" mass="18510">MQDQFEWPEPEHEADKVILRNVRNHGCHITGIPDANPPFAFSIGLYLNYGHPELIIFGQSAQNAQAIINLIRDRAAAGHKFVDGDISDDMLENGYKLGFWQVPLGIYRQYLGTAIWFYQKSRFAFACLQVIWQDVNRRFPWEAECSPAVKKDQPLLKKMVS</sequence>
<organism evidence="1 2">
    <name type="scientific">Bradyrhizobium sacchari</name>
    <dbReference type="NCBI Taxonomy" id="1399419"/>
    <lineage>
        <taxon>Bacteria</taxon>
        <taxon>Pseudomonadati</taxon>
        <taxon>Pseudomonadota</taxon>
        <taxon>Alphaproteobacteria</taxon>
        <taxon>Hyphomicrobiales</taxon>
        <taxon>Nitrobacteraceae</taxon>
        <taxon>Bradyrhizobium</taxon>
    </lineage>
</organism>
<proteinExistence type="predicted"/>
<name>A0A560JT00_9BRAD</name>
<dbReference type="EMBL" id="VITW01000005">
    <property type="protein sequence ID" value="TWB74208.1"/>
    <property type="molecule type" value="Genomic_DNA"/>
</dbReference>
<comment type="caution">
    <text evidence="1">The sequence shown here is derived from an EMBL/GenBank/DDBJ whole genome shotgun (WGS) entry which is preliminary data.</text>
</comment>
<dbReference type="RefSeq" id="WP_080139503.1">
    <property type="nucleotide sequence ID" value="NZ_LWIG01000053.1"/>
</dbReference>
<dbReference type="InterPro" id="IPR025358">
    <property type="entry name" value="DUF4262"/>
</dbReference>